<reference evidence="4 5" key="1">
    <citation type="journal article" date="2014" name="Int. J. Syst. Evol. Microbiol.">
        <title>Complete genome sequence of Corynebacterium casei LMG S-19264T (=DSM 44701T), isolated from a smear-ripened cheese.</title>
        <authorList>
            <consortium name="US DOE Joint Genome Institute (JGI-PGF)"/>
            <person name="Walter F."/>
            <person name="Albersmeier A."/>
            <person name="Kalinowski J."/>
            <person name="Ruckert C."/>
        </authorList>
    </citation>
    <scope>NUCLEOTIDE SEQUENCE [LARGE SCALE GENOMIC DNA]</scope>
    <source>
        <strain evidence="4 5">IBRC-M 10912</strain>
    </source>
</reference>
<name>A0ABD5NX88_9EURY</name>
<accession>A0ABD5NX88</accession>
<dbReference type="GO" id="GO:0016746">
    <property type="term" value="F:acyltransferase activity"/>
    <property type="evidence" value="ECO:0007669"/>
    <property type="project" value="UniProtKB-KW"/>
</dbReference>
<dbReference type="RefSeq" id="WP_246975557.1">
    <property type="nucleotide sequence ID" value="NZ_CP095398.1"/>
</dbReference>
<keyword evidence="2 4" id="KW-0012">Acyltransferase</keyword>
<dbReference type="PANTHER" id="PTHR43877">
    <property type="entry name" value="AMINOALKYLPHOSPHONATE N-ACETYLTRANSFERASE-RELATED-RELATED"/>
    <property type="match status" value="1"/>
</dbReference>
<organism evidence="4 5">
    <name type="scientific">Natribaculum luteum</name>
    <dbReference type="NCBI Taxonomy" id="1586232"/>
    <lineage>
        <taxon>Archaea</taxon>
        <taxon>Methanobacteriati</taxon>
        <taxon>Methanobacteriota</taxon>
        <taxon>Stenosarchaea group</taxon>
        <taxon>Halobacteria</taxon>
        <taxon>Halobacteriales</taxon>
        <taxon>Natrialbaceae</taxon>
        <taxon>Natribaculum</taxon>
    </lineage>
</organism>
<dbReference type="CDD" id="cd04301">
    <property type="entry name" value="NAT_SF"/>
    <property type="match status" value="1"/>
</dbReference>
<evidence type="ECO:0000256" key="2">
    <source>
        <dbReference type="ARBA" id="ARBA00023315"/>
    </source>
</evidence>
<dbReference type="EC" id="2.3.-.-" evidence="4"/>
<evidence type="ECO:0000259" key="3">
    <source>
        <dbReference type="PROSITE" id="PS51186"/>
    </source>
</evidence>
<protein>
    <submittedName>
        <fullName evidence="4">GNAT family N-acetyltransferase</fullName>
        <ecNumber evidence="4">2.3.-.-</ecNumber>
    </submittedName>
</protein>
<evidence type="ECO:0000313" key="4">
    <source>
        <dbReference type="EMBL" id="MFC4246668.1"/>
    </source>
</evidence>
<dbReference type="InterPro" id="IPR016181">
    <property type="entry name" value="Acyl_CoA_acyltransferase"/>
</dbReference>
<proteinExistence type="predicted"/>
<sequence length="156" mass="18268">MSEVELRRATSADAEELARVYRSAYRENRQLGFPAKAESVTPHTVAEWIRDSRVYVTTVENELVGGVRLEVTDPDRVKLSHLGVHENWKGEGIGSRLLDHAEEVTREWGHTTVWLTTPEDHPYLPELYRRRGYEKTRPYPLEYRDYDEIVMEKQVQ</sequence>
<dbReference type="InterPro" id="IPR050832">
    <property type="entry name" value="Bact_Acetyltransf"/>
</dbReference>
<dbReference type="AlphaFoldDB" id="A0ABD5NX88"/>
<dbReference type="Pfam" id="PF00583">
    <property type="entry name" value="Acetyltransf_1"/>
    <property type="match status" value="1"/>
</dbReference>
<evidence type="ECO:0000256" key="1">
    <source>
        <dbReference type="ARBA" id="ARBA00022679"/>
    </source>
</evidence>
<dbReference type="EMBL" id="JBHSDJ010000014">
    <property type="protein sequence ID" value="MFC4246668.1"/>
    <property type="molecule type" value="Genomic_DNA"/>
</dbReference>
<feature type="domain" description="N-acetyltransferase" evidence="3">
    <location>
        <begin position="4"/>
        <end position="156"/>
    </location>
</feature>
<dbReference type="PROSITE" id="PS51186">
    <property type="entry name" value="GNAT"/>
    <property type="match status" value="1"/>
</dbReference>
<dbReference type="Gene3D" id="3.40.630.30">
    <property type="match status" value="1"/>
</dbReference>
<dbReference type="InterPro" id="IPR000182">
    <property type="entry name" value="GNAT_dom"/>
</dbReference>
<comment type="caution">
    <text evidence="4">The sequence shown here is derived from an EMBL/GenBank/DDBJ whole genome shotgun (WGS) entry which is preliminary data.</text>
</comment>
<evidence type="ECO:0000313" key="5">
    <source>
        <dbReference type="Proteomes" id="UP001595821"/>
    </source>
</evidence>
<dbReference type="Proteomes" id="UP001595821">
    <property type="component" value="Unassembled WGS sequence"/>
</dbReference>
<dbReference type="GeneID" id="71856423"/>
<keyword evidence="1 4" id="KW-0808">Transferase</keyword>
<dbReference type="SUPFAM" id="SSF55729">
    <property type="entry name" value="Acyl-CoA N-acyltransferases (Nat)"/>
    <property type="match status" value="1"/>
</dbReference>
<gene>
    <name evidence="4" type="ORF">ACFOZ7_06610</name>
</gene>